<dbReference type="GO" id="GO:0005576">
    <property type="term" value="C:extracellular region"/>
    <property type="evidence" value="ECO:0007669"/>
    <property type="project" value="UniProtKB-SubCell"/>
</dbReference>
<evidence type="ECO:0000313" key="6">
    <source>
        <dbReference type="Proteomes" id="UP000515135"/>
    </source>
</evidence>
<evidence type="ECO:0000256" key="5">
    <source>
        <dbReference type="SAM" id="SignalP"/>
    </source>
</evidence>
<keyword evidence="4 5" id="KW-0732">Signal</keyword>
<keyword evidence="6" id="KW-1185">Reference proteome</keyword>
<dbReference type="OrthoDB" id="6038945at2759"/>
<dbReference type="GO" id="GO:0005125">
    <property type="term" value="F:cytokine activity"/>
    <property type="evidence" value="ECO:0007669"/>
    <property type="project" value="InterPro"/>
</dbReference>
<feature type="signal peptide" evidence="5">
    <location>
        <begin position="1"/>
        <end position="23"/>
    </location>
</feature>
<comment type="similarity">
    <text evidence="2">Belongs to the IL-17 family.</text>
</comment>
<evidence type="ECO:0000256" key="2">
    <source>
        <dbReference type="ARBA" id="ARBA00007236"/>
    </source>
</evidence>
<dbReference type="AlphaFoldDB" id="A0A6P4Z4G6"/>
<dbReference type="Proteomes" id="UP000515135">
    <property type="component" value="Unplaced"/>
</dbReference>
<dbReference type="Gene3D" id="2.10.90.10">
    <property type="entry name" value="Cystine-knot cytokines"/>
    <property type="match status" value="1"/>
</dbReference>
<feature type="chain" id="PRO_5028184919" evidence="5">
    <location>
        <begin position="24"/>
        <end position="173"/>
    </location>
</feature>
<evidence type="ECO:0000313" key="7">
    <source>
        <dbReference type="RefSeq" id="XP_019636400.1"/>
    </source>
</evidence>
<organism evidence="6 7">
    <name type="scientific">Branchiostoma belcheri</name>
    <name type="common">Amphioxus</name>
    <dbReference type="NCBI Taxonomy" id="7741"/>
    <lineage>
        <taxon>Eukaryota</taxon>
        <taxon>Metazoa</taxon>
        <taxon>Chordata</taxon>
        <taxon>Cephalochordata</taxon>
        <taxon>Leptocardii</taxon>
        <taxon>Amphioxiformes</taxon>
        <taxon>Branchiostomatidae</taxon>
        <taxon>Branchiostoma</taxon>
    </lineage>
</organism>
<gene>
    <name evidence="7" type="primary">LOC109478999</name>
</gene>
<evidence type="ECO:0000256" key="3">
    <source>
        <dbReference type="ARBA" id="ARBA00022525"/>
    </source>
</evidence>
<dbReference type="SUPFAM" id="SSF57501">
    <property type="entry name" value="Cystine-knot cytokines"/>
    <property type="match status" value="1"/>
</dbReference>
<proteinExistence type="inferred from homology"/>
<accession>A0A6P4Z4G6</accession>
<keyword evidence="3" id="KW-0964">Secreted</keyword>
<dbReference type="InterPro" id="IPR029034">
    <property type="entry name" value="Cystine-knot_cytokine"/>
</dbReference>
<evidence type="ECO:0000256" key="1">
    <source>
        <dbReference type="ARBA" id="ARBA00004613"/>
    </source>
</evidence>
<dbReference type="GeneID" id="109478999"/>
<reference evidence="7" key="1">
    <citation type="submission" date="2025-08" db="UniProtKB">
        <authorList>
            <consortium name="RefSeq"/>
        </authorList>
    </citation>
    <scope>IDENTIFICATION</scope>
    <source>
        <tissue evidence="7">Gonad</tissue>
    </source>
</reference>
<dbReference type="InterPro" id="IPR010345">
    <property type="entry name" value="IL-17_fam"/>
</dbReference>
<comment type="subcellular location">
    <subcellularLocation>
        <location evidence="1">Secreted</location>
    </subcellularLocation>
</comment>
<evidence type="ECO:0000256" key="4">
    <source>
        <dbReference type="ARBA" id="ARBA00022729"/>
    </source>
</evidence>
<name>A0A6P4Z4G6_BRABE</name>
<protein>
    <submittedName>
        <fullName evidence="7">Interleukin-25-like</fullName>
    </submittedName>
</protein>
<dbReference type="RefSeq" id="XP_019636400.1">
    <property type="nucleotide sequence ID" value="XM_019780841.1"/>
</dbReference>
<dbReference type="KEGG" id="bbel:109478999"/>
<dbReference type="Pfam" id="PF06083">
    <property type="entry name" value="IL17"/>
    <property type="match status" value="1"/>
</dbReference>
<sequence>MSIQAILKIFALLVLVLIDCIYGKTNCTLKEPRERSLLKQLKLNNLRNFNKILPFKMGRELAANQTPKYPDDVNLRAAAPWNLVLDHDENRFPKDIAVANCNYKHCYDHKNKREDANGESIPYYGTVPVLEKKKMRKGQKCPKDGKHTYSYRRKLKTIAVACICVRPQVSSEG</sequence>